<reference evidence="6 7" key="1">
    <citation type="submission" date="2015-09" db="EMBL/GenBank/DDBJ databases">
        <authorList>
            <consortium name="Pathogen Informatics"/>
        </authorList>
    </citation>
    <scope>NUCLEOTIDE SEQUENCE [LARGE SCALE GENOMIC DNA]</scope>
    <source>
        <strain evidence="5 7">2789STDY5834835</strain>
        <strain evidence="4 6">2789STDY5834966</strain>
    </source>
</reference>
<dbReference type="OrthoDB" id="9811314at2"/>
<dbReference type="InterPro" id="IPR007863">
    <property type="entry name" value="Peptidase_M16_C"/>
</dbReference>
<dbReference type="EMBL" id="CYYC01000004">
    <property type="protein sequence ID" value="CUM82514.1"/>
    <property type="molecule type" value="Genomic_DNA"/>
</dbReference>
<evidence type="ECO:0000259" key="3">
    <source>
        <dbReference type="Pfam" id="PF05193"/>
    </source>
</evidence>
<feature type="domain" description="Peptidase M16 C-terminal" evidence="3">
    <location>
        <begin position="164"/>
        <end position="331"/>
    </location>
</feature>
<dbReference type="InterPro" id="IPR011765">
    <property type="entry name" value="Pept_M16_N"/>
</dbReference>
<protein>
    <submittedName>
        <fullName evidence="4">Coenzyme PQQ biosynthesis protein PqqF</fullName>
    </submittedName>
</protein>
<dbReference type="Pfam" id="PF00675">
    <property type="entry name" value="Peptidase_M16"/>
    <property type="match status" value="1"/>
</dbReference>
<dbReference type="SUPFAM" id="SSF63411">
    <property type="entry name" value="LuxS/MPP-like metallohydrolase"/>
    <property type="match status" value="2"/>
</dbReference>
<dbReference type="AlphaFoldDB" id="A0A173RWK5"/>
<feature type="domain" description="Peptidase M16 N-terminal" evidence="2">
    <location>
        <begin position="17"/>
        <end position="156"/>
    </location>
</feature>
<evidence type="ECO:0000313" key="6">
    <source>
        <dbReference type="Proteomes" id="UP000095390"/>
    </source>
</evidence>
<evidence type="ECO:0000259" key="2">
    <source>
        <dbReference type="Pfam" id="PF00675"/>
    </source>
</evidence>
<dbReference type="EMBL" id="CYZL01000021">
    <property type="protein sequence ID" value="CUO70519.1"/>
    <property type="molecule type" value="Genomic_DNA"/>
</dbReference>
<dbReference type="PANTHER" id="PTHR11851:SF49">
    <property type="entry name" value="MITOCHONDRIAL-PROCESSING PEPTIDASE SUBUNIT ALPHA"/>
    <property type="match status" value="1"/>
</dbReference>
<dbReference type="Gene3D" id="3.30.830.10">
    <property type="entry name" value="Metalloenzyme, LuxS/M16 peptidase-like"/>
    <property type="match status" value="2"/>
</dbReference>
<evidence type="ECO:0000256" key="1">
    <source>
        <dbReference type="ARBA" id="ARBA00007261"/>
    </source>
</evidence>
<name>A0A173RWK5_9FIRM</name>
<evidence type="ECO:0000313" key="7">
    <source>
        <dbReference type="Proteomes" id="UP000095679"/>
    </source>
</evidence>
<evidence type="ECO:0000313" key="4">
    <source>
        <dbReference type="EMBL" id="CUM82514.1"/>
    </source>
</evidence>
<dbReference type="PANTHER" id="PTHR11851">
    <property type="entry name" value="METALLOPROTEASE"/>
    <property type="match status" value="1"/>
</dbReference>
<dbReference type="InterPro" id="IPR011249">
    <property type="entry name" value="Metalloenz_LuxS/M16"/>
</dbReference>
<accession>A0A173RWK5</accession>
<dbReference type="RefSeq" id="WP_005346335.1">
    <property type="nucleotide sequence ID" value="NZ_BLYK01000020.1"/>
</dbReference>
<proteinExistence type="inferred from homology"/>
<dbReference type="Pfam" id="PF05193">
    <property type="entry name" value="Peptidase_M16_C"/>
    <property type="match status" value="1"/>
</dbReference>
<dbReference type="GO" id="GO:0046872">
    <property type="term" value="F:metal ion binding"/>
    <property type="evidence" value="ECO:0007669"/>
    <property type="project" value="InterPro"/>
</dbReference>
<dbReference type="Proteomes" id="UP000095679">
    <property type="component" value="Unassembled WGS sequence"/>
</dbReference>
<dbReference type="GeneID" id="75048689"/>
<gene>
    <name evidence="5" type="ORF">ERS852450_02251</name>
    <name evidence="4" type="ORF">ERS852578_00481</name>
</gene>
<comment type="similarity">
    <text evidence="1">Belongs to the peptidase M16 family.</text>
</comment>
<dbReference type="InterPro" id="IPR050361">
    <property type="entry name" value="MPP/UQCRC_Complex"/>
</dbReference>
<evidence type="ECO:0000313" key="5">
    <source>
        <dbReference type="EMBL" id="CUO70519.1"/>
    </source>
</evidence>
<organism evidence="4 6">
    <name type="scientific">Anaerobutyricum hallii</name>
    <dbReference type="NCBI Taxonomy" id="39488"/>
    <lineage>
        <taxon>Bacteria</taxon>
        <taxon>Bacillati</taxon>
        <taxon>Bacillota</taxon>
        <taxon>Clostridia</taxon>
        <taxon>Lachnospirales</taxon>
        <taxon>Lachnospiraceae</taxon>
        <taxon>Anaerobutyricum</taxon>
    </lineage>
</organism>
<dbReference type="Proteomes" id="UP000095390">
    <property type="component" value="Unassembled WGS sequence"/>
</dbReference>
<sequence>MEREHITPQGVSVFHDKNENIHSFCLCLYVRAGSLFETKENNGISHFFEHIVFKNIHYQMGENLYQTLDRCGLDFNASTYEEFIQFIITGAPAHFEEAAEILTGIFEPITLPEEVIDTERKRIKAEIREEDEESSLGYFTKKIAWKNTSLERTITGKKKTLDKIKGKQLRKFQKEVLSSNNIFFYISGNYPETAVVTVTKLMENYPLTVMKKERKNLAPVPKRFFARKPKVYVKNSKKTCVCFSVDINASNYTLAEKNLLFDILFEGEFCKIHQELSEKKGYVYSYDPCFQHYNNIGQMTLTYEVLPKHLYDSVETVVEVLKSMKEGITDELSYVLPHYVDNAGFLLDDTEEFNWVRAYEGHILDVYYKDIEERTESYRRVTTERMTEICREVFRQSNILLTVKGKKKKVDTERLAEILCDALSCR</sequence>